<evidence type="ECO:0000313" key="3">
    <source>
        <dbReference type="Proteomes" id="UP000001940"/>
    </source>
</evidence>
<feature type="domain" description="F-box" evidence="1">
    <location>
        <begin position="13"/>
        <end position="53"/>
    </location>
</feature>
<evidence type="ECO:0000313" key="4">
    <source>
        <dbReference type="WormBase" id="F31D5.7"/>
    </source>
</evidence>
<dbReference type="InterPro" id="IPR042317">
    <property type="entry name" value="She-1-like"/>
</dbReference>
<evidence type="ECO:0000313" key="2">
    <source>
        <dbReference type="EMBL" id="CCD64640.1"/>
    </source>
</evidence>
<dbReference type="InterPro" id="IPR001810">
    <property type="entry name" value="F-box_dom"/>
</dbReference>
<dbReference type="CTD" id="13184583"/>
<organism evidence="2 3">
    <name type="scientific">Caenorhabditis elegans</name>
    <dbReference type="NCBI Taxonomy" id="6239"/>
    <lineage>
        <taxon>Eukaryota</taxon>
        <taxon>Metazoa</taxon>
        <taxon>Ecdysozoa</taxon>
        <taxon>Nematoda</taxon>
        <taxon>Chromadorea</taxon>
        <taxon>Rhabditida</taxon>
        <taxon>Rhabditina</taxon>
        <taxon>Rhabditomorpha</taxon>
        <taxon>Rhabditoidea</taxon>
        <taxon>Rhabditidae</taxon>
        <taxon>Peloderinae</taxon>
        <taxon>Caenorhabditis</taxon>
    </lineage>
</organism>
<dbReference type="InParanoid" id="F1LIL9"/>
<dbReference type="KEGG" id="cel:CELE_F31D5.7"/>
<dbReference type="OMA" id="RRWINTD"/>
<dbReference type="SMR" id="F1LIL9"/>
<dbReference type="eggNOG" id="ENOG502TIFE">
    <property type="taxonomic scope" value="Eukaryota"/>
</dbReference>
<dbReference type="PaxDb" id="6239-F31D5.7"/>
<dbReference type="OrthoDB" id="5784581at2759"/>
<dbReference type="Proteomes" id="UP000001940">
    <property type="component" value="Chromosome II"/>
</dbReference>
<dbReference type="PANTHER" id="PTHR31006">
    <property type="entry name" value="F-BOX DOMAIN-CONTAINING PROTEIN-RELATED-RELATED"/>
    <property type="match status" value="1"/>
</dbReference>
<dbReference type="AGR" id="WB:WBGene00206414"/>
<sequence>MSTCSTFEFWNLLPEEMKLECIKNMSLITRCLLRSTSQTERRLVNSQKIHLHCVLADDRHIHDLFVAYTVHSTDERGIGTGFESVPNGIAMLSSILQISIVRLFVTQTDQNKNAIASLIAGPSTKYHITRFRGFITSENVSFFEKCADDCFEDIRIVSDGGTTFPVALFLQYPSLKKVRKWSLSLRLFPDLGQAVCRRWINTDAEVDSTMTFKTEGYETLDSFVAELQDFVIVEHTNTVVRIQMENPEKHVVLTAKWYPRNLAGTLFGYGTLKIVPADLAV</sequence>
<accession>F1LIL9</accession>
<dbReference type="SMART" id="SM00256">
    <property type="entry name" value="FBOX"/>
    <property type="match status" value="1"/>
</dbReference>
<dbReference type="PANTHER" id="PTHR31006:SF3">
    <property type="entry name" value="F-BOX DOMAIN-CONTAINING PROTEIN-RELATED"/>
    <property type="match status" value="1"/>
</dbReference>
<dbReference type="FunCoup" id="F1LIL9">
    <property type="interactions" value="252"/>
</dbReference>
<protein>
    <submittedName>
        <fullName evidence="2">F-box domain-containing protein</fullName>
    </submittedName>
</protein>
<dbReference type="AlphaFoldDB" id="F1LIL9"/>
<proteinExistence type="predicted"/>
<dbReference type="HOGENOM" id="CLU_069894_0_0_1"/>
<dbReference type="EMBL" id="BX284602">
    <property type="protein sequence ID" value="CCD64640.1"/>
    <property type="molecule type" value="Genomic_DNA"/>
</dbReference>
<dbReference type="GeneID" id="13184583"/>
<reference evidence="2 3" key="1">
    <citation type="journal article" date="1998" name="Science">
        <title>Genome sequence of the nematode C. elegans: a platform for investigating biology.</title>
        <authorList>
            <consortium name="The C. elegans sequencing consortium"/>
            <person name="Sulson J.E."/>
            <person name="Waterston R."/>
        </authorList>
    </citation>
    <scope>NUCLEOTIDE SEQUENCE [LARGE SCALE GENOMIC DNA]</scope>
    <source>
        <strain evidence="2 3">Bristol N2</strain>
    </source>
</reference>
<evidence type="ECO:0000259" key="1">
    <source>
        <dbReference type="SMART" id="SM00256"/>
    </source>
</evidence>
<dbReference type="Pfam" id="PF00646">
    <property type="entry name" value="F-box"/>
    <property type="match status" value="1"/>
</dbReference>
<name>F1LIL9_CAEEL</name>
<keyword evidence="3" id="KW-1185">Reference proteome</keyword>
<dbReference type="Bgee" id="WBGene00206414">
    <property type="expression patterns" value="Expressed in embryo and 3 other cell types or tissues"/>
</dbReference>
<dbReference type="RefSeq" id="NP_001254086.1">
    <property type="nucleotide sequence ID" value="NM_001267157.1"/>
</dbReference>
<dbReference type="WormBase" id="F31D5.7">
    <property type="protein sequence ID" value="CE45831"/>
    <property type="gene ID" value="WBGene00206414"/>
</dbReference>
<gene>
    <name evidence="2" type="ORF">CELE_F31D5.7</name>
    <name evidence="2 4" type="ORF">F31D5.7</name>
</gene>